<sequence length="230" mass="26338">MASQRLKLVLLESPLELVPRELWKHPEVVSSSRKYGVEPSEMLLDKRLHYHAMAVLPQKWKRGRPDIVYITLMLLVDSLLNLEGRLELYIHVYDGRVFAVHPELRPPRHFEGFKRIMSQLLRYNRVPPGSDKPLLWLEAGSLREFVEKHGRIILLWERGTPATPAQVVSDALESGLPIGIGMFPRGDFKRSTLRKTVRAYSLAFGRPLKSWTVAHLVLCAAEKLLGLIHS</sequence>
<evidence type="ECO:0000256" key="8">
    <source>
        <dbReference type="ARBA" id="ARBA00022884"/>
    </source>
</evidence>
<evidence type="ECO:0000313" key="10">
    <source>
        <dbReference type="EMBL" id="ABM80191.1"/>
    </source>
</evidence>
<feature type="binding site" evidence="9">
    <location>
        <position position="181"/>
    </location>
    <ligand>
        <name>S-adenosyl-L-methionine</name>
        <dbReference type="ChEBI" id="CHEBI:59789"/>
    </ligand>
</feature>
<dbReference type="AlphaFoldDB" id="A2BJN0"/>
<feature type="site" description="Interaction with substrate rRNA" evidence="9">
    <location>
        <position position="105"/>
    </location>
</feature>
<keyword evidence="2 9" id="KW-0690">Ribosome biogenesis</keyword>
<evidence type="ECO:0000256" key="4">
    <source>
        <dbReference type="ARBA" id="ARBA00022603"/>
    </source>
</evidence>
<keyword evidence="5 9" id="KW-0808">Transferase</keyword>
<evidence type="ECO:0000256" key="1">
    <source>
        <dbReference type="ARBA" id="ARBA00008115"/>
    </source>
</evidence>
<dbReference type="InterPro" id="IPR029028">
    <property type="entry name" value="Alpha/beta_knot_MTases"/>
</dbReference>
<name>A2BJN0_HYPBU</name>
<dbReference type="Proteomes" id="UP000002593">
    <property type="component" value="Chromosome"/>
</dbReference>
<comment type="subunit">
    <text evidence="9">Homodimer.</text>
</comment>
<keyword evidence="6 9" id="KW-0949">S-adenosyl-L-methionine</keyword>
<proteinExistence type="inferred from homology"/>
<dbReference type="InterPro" id="IPR029026">
    <property type="entry name" value="tRNA_m1G_MTases_N"/>
</dbReference>
<dbReference type="GeneID" id="4781396"/>
<evidence type="ECO:0000256" key="7">
    <source>
        <dbReference type="ARBA" id="ARBA00022730"/>
    </source>
</evidence>
<evidence type="ECO:0000256" key="2">
    <source>
        <dbReference type="ARBA" id="ARBA00022517"/>
    </source>
</evidence>
<keyword evidence="3 9" id="KW-0698">rRNA processing</keyword>
<accession>A2BJN0</accession>
<comment type="catalytic activity">
    <reaction evidence="9">
        <text>a pseudouridine in rRNA + S-adenosyl-L-methionine = an N(1)-methylpseudouridine in rRNA + S-adenosyl-L-homocysteine + H(+)</text>
        <dbReference type="Rhea" id="RHEA:46696"/>
        <dbReference type="Rhea" id="RHEA-COMP:11634"/>
        <dbReference type="Rhea" id="RHEA-COMP:13933"/>
        <dbReference type="ChEBI" id="CHEBI:15378"/>
        <dbReference type="ChEBI" id="CHEBI:57856"/>
        <dbReference type="ChEBI" id="CHEBI:59789"/>
        <dbReference type="ChEBI" id="CHEBI:65314"/>
        <dbReference type="ChEBI" id="CHEBI:74890"/>
    </reaction>
</comment>
<dbReference type="RefSeq" id="WP_011821509.1">
    <property type="nucleotide sequence ID" value="NC_008818.1"/>
</dbReference>
<dbReference type="HOGENOM" id="CLU_055846_1_3_2"/>
<comment type="function">
    <text evidence="9">Methyltransferase involved in ribosomal biogenesis. Specifically catalyzes the N1-methylation of the pseudouridine corresponding to position 914 in M.jannaschii 16S rRNA.</text>
</comment>
<dbReference type="PANTHER" id="PTHR12636">
    <property type="entry name" value="NEP1/MRA1"/>
    <property type="match status" value="1"/>
</dbReference>
<protein>
    <recommendedName>
        <fullName evidence="9">Ribosomal RNA small subunit methyltransferase Nep1</fullName>
        <ecNumber evidence="9">2.1.1.-</ecNumber>
    </recommendedName>
    <alternativeName>
        <fullName evidence="9">16S rRNA (pseudouridine-N1-)-methyltransferase Nep1</fullName>
    </alternativeName>
</protein>
<evidence type="ECO:0000256" key="5">
    <source>
        <dbReference type="ARBA" id="ARBA00022679"/>
    </source>
</evidence>
<evidence type="ECO:0000313" key="11">
    <source>
        <dbReference type="Proteomes" id="UP000002593"/>
    </source>
</evidence>
<evidence type="ECO:0000256" key="9">
    <source>
        <dbReference type="HAMAP-Rule" id="MF_00554"/>
    </source>
</evidence>
<dbReference type="KEGG" id="hbu:Hbut_0319"/>
<dbReference type="CDD" id="cd18088">
    <property type="entry name" value="Nep1-like"/>
    <property type="match status" value="1"/>
</dbReference>
<keyword evidence="8 9" id="KW-0694">RNA-binding</keyword>
<organism evidence="10 11">
    <name type="scientific">Hyperthermus butylicus (strain DSM 5456 / JCM 9403 / PLM1-5)</name>
    <dbReference type="NCBI Taxonomy" id="415426"/>
    <lineage>
        <taxon>Archaea</taxon>
        <taxon>Thermoproteota</taxon>
        <taxon>Thermoprotei</taxon>
        <taxon>Desulfurococcales</taxon>
        <taxon>Pyrodictiaceae</taxon>
        <taxon>Hyperthermus</taxon>
    </lineage>
</organism>
<feature type="site" description="Stabilizes Arg-xx" evidence="9">
    <location>
        <position position="66"/>
    </location>
</feature>
<evidence type="ECO:0000256" key="3">
    <source>
        <dbReference type="ARBA" id="ARBA00022552"/>
    </source>
</evidence>
<comment type="similarity">
    <text evidence="1 9">Belongs to the class IV-like SAM-binding methyltransferase superfamily. RNA methyltransferase NEP1 family.</text>
</comment>
<dbReference type="Gene3D" id="3.40.1280.10">
    <property type="match status" value="1"/>
</dbReference>
<reference evidence="10 11" key="1">
    <citation type="journal article" date="2007" name="Archaea">
        <title>The genome of Hyperthermus butylicus: a sulfur-reducing, peptide fermenting, neutrophilic Crenarchaeote growing up to 108 degrees C.</title>
        <authorList>
            <person name="Brugger K."/>
            <person name="Chen L."/>
            <person name="Stark M."/>
            <person name="Zibat A."/>
            <person name="Redder P."/>
            <person name="Ruepp A."/>
            <person name="Awayez M."/>
            <person name="She Q."/>
            <person name="Garrett R.A."/>
            <person name="Klenk H.P."/>
        </authorList>
    </citation>
    <scope>NUCLEOTIDE SEQUENCE [LARGE SCALE GENOMIC DNA]</scope>
    <source>
        <strain evidence="11">DSM 5456 / JCM 9403 / PLM1-5</strain>
    </source>
</reference>
<dbReference type="STRING" id="415426.Hbut_0319"/>
<dbReference type="EnsemblBacteria" id="ABM80191">
    <property type="protein sequence ID" value="ABM80191"/>
    <property type="gene ID" value="Hbut_0319"/>
</dbReference>
<comment type="caution">
    <text evidence="9">Lacks conserved residue(s) required for the propagation of feature annotation.</text>
</comment>
<dbReference type="SUPFAM" id="SSF75217">
    <property type="entry name" value="alpha/beta knot"/>
    <property type="match status" value="1"/>
</dbReference>
<keyword evidence="11" id="KW-1185">Reference proteome</keyword>
<dbReference type="EC" id="2.1.1.-" evidence="9"/>
<gene>
    <name evidence="9" type="primary">nep1</name>
    <name evidence="10" type="ordered locus">Hbut_0319</name>
</gene>
<dbReference type="InterPro" id="IPR005304">
    <property type="entry name" value="Rbsml_bgen_MeTrfase_EMG1/NEP1"/>
</dbReference>
<feature type="site" description="Interaction with substrate rRNA" evidence="9">
    <location>
        <position position="108"/>
    </location>
</feature>
<dbReference type="PANTHER" id="PTHR12636:SF5">
    <property type="entry name" value="RIBOSOMAL RNA SMALL SUBUNIT METHYLTRANSFERASE NEP1"/>
    <property type="match status" value="1"/>
</dbReference>
<feature type="binding site" evidence="9">
    <location>
        <position position="186"/>
    </location>
    <ligand>
        <name>S-adenosyl-L-methionine</name>
        <dbReference type="ChEBI" id="CHEBI:59789"/>
    </ligand>
</feature>
<dbReference type="EMBL" id="CP000493">
    <property type="protein sequence ID" value="ABM80191.1"/>
    <property type="molecule type" value="Genomic_DNA"/>
</dbReference>
<evidence type="ECO:0000256" key="6">
    <source>
        <dbReference type="ARBA" id="ARBA00022691"/>
    </source>
</evidence>
<dbReference type="GO" id="GO:0070475">
    <property type="term" value="P:rRNA base methylation"/>
    <property type="evidence" value="ECO:0007669"/>
    <property type="project" value="InterPro"/>
</dbReference>
<keyword evidence="4 9" id="KW-0489">Methyltransferase</keyword>
<dbReference type="InterPro" id="IPR023503">
    <property type="entry name" value="Ribosome_NEP1_arc"/>
</dbReference>
<keyword evidence="7 9" id="KW-0699">rRNA-binding</keyword>
<dbReference type="NCBIfam" id="NF003208">
    <property type="entry name" value="PRK04171.2-3"/>
    <property type="match status" value="1"/>
</dbReference>
<dbReference type="GO" id="GO:0070037">
    <property type="term" value="F:rRNA (pseudouridine) methyltransferase activity"/>
    <property type="evidence" value="ECO:0007669"/>
    <property type="project" value="UniProtKB-UniRule"/>
</dbReference>
<dbReference type="eggNOG" id="arCOG04122">
    <property type="taxonomic scope" value="Archaea"/>
</dbReference>
<dbReference type="GO" id="GO:0019843">
    <property type="term" value="F:rRNA binding"/>
    <property type="evidence" value="ECO:0007669"/>
    <property type="project" value="UniProtKB-UniRule"/>
</dbReference>
<feature type="binding site" evidence="9">
    <location>
        <begin position="203"/>
        <end position="208"/>
    </location>
    <ligand>
        <name>S-adenosyl-L-methionine</name>
        <dbReference type="ChEBI" id="CHEBI:59789"/>
    </ligand>
</feature>
<dbReference type="HAMAP" id="MF_00554">
    <property type="entry name" value="NEP1"/>
    <property type="match status" value="1"/>
</dbReference>
<dbReference type="Pfam" id="PF03587">
    <property type="entry name" value="EMG1"/>
    <property type="match status" value="1"/>
</dbReference>
<feature type="site" description="Interaction with substrate rRNA" evidence="9">
    <location>
        <position position="64"/>
    </location>
</feature>